<evidence type="ECO:0000313" key="6">
    <source>
        <dbReference type="Proteomes" id="UP000440367"/>
    </source>
</evidence>
<protein>
    <submittedName>
        <fullName evidence="1">Uncharacterized protein</fullName>
    </submittedName>
</protein>
<dbReference type="Proteomes" id="UP000433483">
    <property type="component" value="Unassembled WGS sequence"/>
</dbReference>
<dbReference type="EMBL" id="QXFW01000964">
    <property type="protein sequence ID" value="KAE8999208.1"/>
    <property type="molecule type" value="Genomic_DNA"/>
</dbReference>
<dbReference type="Proteomes" id="UP000460718">
    <property type="component" value="Unassembled WGS sequence"/>
</dbReference>
<proteinExistence type="predicted"/>
<evidence type="ECO:0000313" key="3">
    <source>
        <dbReference type="EMBL" id="KAE9233445.1"/>
    </source>
</evidence>
<dbReference type="EMBL" id="QXGD01000572">
    <property type="protein sequence ID" value="KAE9233445.1"/>
    <property type="molecule type" value="Genomic_DNA"/>
</dbReference>
<dbReference type="EMBL" id="QXGC01000470">
    <property type="protein sequence ID" value="KAE9233900.1"/>
    <property type="molecule type" value="Genomic_DNA"/>
</dbReference>
<dbReference type="AlphaFoldDB" id="A0A6A3K0U8"/>
<evidence type="ECO:0000313" key="2">
    <source>
        <dbReference type="EMBL" id="KAE9211309.1"/>
    </source>
</evidence>
<evidence type="ECO:0000313" key="1">
    <source>
        <dbReference type="EMBL" id="KAE8999208.1"/>
    </source>
</evidence>
<reference evidence="7 8" key="1">
    <citation type="submission" date="2018-09" db="EMBL/GenBank/DDBJ databases">
        <title>Genomic investigation of the strawberry pathogen Phytophthora fragariae indicates pathogenicity is determined by transcriptional variation in three key races.</title>
        <authorList>
            <person name="Adams T.M."/>
            <person name="Armitage A.D."/>
            <person name="Sobczyk M.K."/>
            <person name="Bates H.J."/>
            <person name="Dunwell J.M."/>
            <person name="Nellist C.F."/>
            <person name="Harrison R.J."/>
        </authorList>
    </citation>
    <scope>NUCLEOTIDE SEQUENCE [LARGE SCALE GENOMIC DNA]</scope>
    <source>
        <strain evidence="3 6">BC-1</strain>
        <strain evidence="4 8">BC-23</strain>
        <strain evidence="2 5">NOV-27</strain>
        <strain evidence="1 7">SCRP245</strain>
    </source>
</reference>
<name>A0A6A3K0U8_9STRA</name>
<accession>A0A6A3K0U8</accession>
<dbReference type="OrthoDB" id="10306606at2759"/>
<organism evidence="1 7">
    <name type="scientific">Phytophthora fragariae</name>
    <dbReference type="NCBI Taxonomy" id="53985"/>
    <lineage>
        <taxon>Eukaryota</taxon>
        <taxon>Sar</taxon>
        <taxon>Stramenopiles</taxon>
        <taxon>Oomycota</taxon>
        <taxon>Peronosporomycetes</taxon>
        <taxon>Peronosporales</taxon>
        <taxon>Peronosporaceae</taxon>
        <taxon>Phytophthora</taxon>
    </lineage>
</organism>
<comment type="caution">
    <text evidence="1">The sequence shown here is derived from an EMBL/GenBank/DDBJ whole genome shotgun (WGS) entry which is preliminary data.</text>
</comment>
<gene>
    <name evidence="3" type="ORF">PF002_g12082</name>
    <name evidence="4" type="ORF">PF004_g9527</name>
    <name evidence="2" type="ORF">PF005_g11052</name>
    <name evidence="1" type="ORF">PF011_g14724</name>
</gene>
<keyword evidence="5" id="KW-1185">Reference proteome</keyword>
<dbReference type="Proteomes" id="UP000440367">
    <property type="component" value="Unassembled WGS sequence"/>
</dbReference>
<dbReference type="Proteomes" id="UP000476176">
    <property type="component" value="Unassembled WGS sequence"/>
</dbReference>
<evidence type="ECO:0000313" key="7">
    <source>
        <dbReference type="Proteomes" id="UP000460718"/>
    </source>
</evidence>
<evidence type="ECO:0000313" key="4">
    <source>
        <dbReference type="EMBL" id="KAE9233900.1"/>
    </source>
</evidence>
<evidence type="ECO:0000313" key="5">
    <source>
        <dbReference type="Proteomes" id="UP000433483"/>
    </source>
</evidence>
<dbReference type="EMBL" id="QXGB01000541">
    <property type="protein sequence ID" value="KAE9211309.1"/>
    <property type="molecule type" value="Genomic_DNA"/>
</dbReference>
<evidence type="ECO:0000313" key="8">
    <source>
        <dbReference type="Proteomes" id="UP000476176"/>
    </source>
</evidence>
<sequence length="77" mass="8938">MPHRPKNKNKTKLKSALFELSTVEAAAAIHVTRATIYRWRKDAAKLKEAATTAPNKYFKPSEPNNSRYFLYTKLEER</sequence>